<dbReference type="SUPFAM" id="SSF48065">
    <property type="entry name" value="DBL homology domain (DH-domain)"/>
    <property type="match status" value="1"/>
</dbReference>
<dbReference type="Proteomes" id="UP000290572">
    <property type="component" value="Unassembled WGS sequence"/>
</dbReference>
<accession>A0A498LGR4</accession>
<evidence type="ECO:0000313" key="2">
    <source>
        <dbReference type="EMBL" id="RXN07112.1"/>
    </source>
</evidence>
<name>A0A498LGR4_LABRO</name>
<evidence type="ECO:0000313" key="3">
    <source>
        <dbReference type="Proteomes" id="UP000290572"/>
    </source>
</evidence>
<dbReference type="Gene3D" id="1.20.900.10">
    <property type="entry name" value="Dbl homology (DH) domain"/>
    <property type="match status" value="1"/>
</dbReference>
<dbReference type="InterPro" id="IPR051835">
    <property type="entry name" value="RAC1-GEF"/>
</dbReference>
<dbReference type="PANTHER" id="PTHR45858:SF2">
    <property type="entry name" value="FERM, ARHGEF AND PLECKSTRIN DOMAIN-CONTAINING PROTEIN 1"/>
    <property type="match status" value="1"/>
</dbReference>
<feature type="domain" description="DH" evidence="1">
    <location>
        <begin position="59"/>
        <end position="247"/>
    </location>
</feature>
<dbReference type="PANTHER" id="PTHR45858">
    <property type="entry name" value="FERM DOMAIN CONTAINING PROTEIN"/>
    <property type="match status" value="1"/>
</dbReference>
<proteinExistence type="predicted"/>
<reference evidence="2 3" key="1">
    <citation type="submission" date="2018-03" db="EMBL/GenBank/DDBJ databases">
        <title>Draft genome sequence of Rohu Carp (Labeo rohita).</title>
        <authorList>
            <person name="Das P."/>
            <person name="Kushwaha B."/>
            <person name="Joshi C.G."/>
            <person name="Kumar D."/>
            <person name="Nagpure N.S."/>
            <person name="Sahoo L."/>
            <person name="Das S.P."/>
            <person name="Bit A."/>
            <person name="Patnaik S."/>
            <person name="Meher P.K."/>
            <person name="Jayasankar P."/>
            <person name="Koringa P.G."/>
            <person name="Patel N.V."/>
            <person name="Hinsu A.T."/>
            <person name="Kumar R."/>
            <person name="Pandey M."/>
            <person name="Agarwal S."/>
            <person name="Srivastava S."/>
            <person name="Singh M."/>
            <person name="Iquebal M.A."/>
            <person name="Jaiswal S."/>
            <person name="Angadi U.B."/>
            <person name="Kumar N."/>
            <person name="Raza M."/>
            <person name="Shah T.M."/>
            <person name="Rai A."/>
            <person name="Jena J.K."/>
        </authorList>
    </citation>
    <scope>NUCLEOTIDE SEQUENCE [LARGE SCALE GENOMIC DNA]</scope>
    <source>
        <strain evidence="2">DASCIFA01</strain>
        <tissue evidence="2">Testis</tissue>
    </source>
</reference>
<dbReference type="InterPro" id="IPR011993">
    <property type="entry name" value="PH-like_dom_sf"/>
</dbReference>
<keyword evidence="3" id="KW-1185">Reference proteome</keyword>
<evidence type="ECO:0000259" key="1">
    <source>
        <dbReference type="PROSITE" id="PS50010"/>
    </source>
</evidence>
<comment type="caution">
    <text evidence="2">The sequence shown here is derived from an EMBL/GenBank/DDBJ whole genome shotgun (WGS) entry which is preliminary data.</text>
</comment>
<dbReference type="EMBL" id="QBIY01013352">
    <property type="protein sequence ID" value="RXN07112.1"/>
    <property type="molecule type" value="Genomic_DNA"/>
</dbReference>
<dbReference type="FunFam" id="1.20.900.10:FF:000021">
    <property type="entry name" value="FERM, RhoGEF and pleckstrin domain-containing protein 1"/>
    <property type="match status" value="1"/>
</dbReference>
<dbReference type="Gene3D" id="2.30.29.30">
    <property type="entry name" value="Pleckstrin-homology domain (PH domain)/Phosphotyrosine-binding domain (PTB)"/>
    <property type="match status" value="1"/>
</dbReference>
<sequence length="302" mass="34445">MRNVFTALTEVTCALVNGHADDCRGATPSPLISPMLNDTGAIRADDEEDNRRKNCPTDNAYCIAKELLSTERTYLKDLELITVGVLDEEDCVPDTLKTLLSSTYEPLHSHHTHFLQELEERLSLWEGRCNMQVKGEIHCVGDLLLKTVQELKGLSAQLQMISECVFALERACVASHRLEHVCREFELQKVCYVPLNVFLLSPLHRLLHYRQILDRLCKHYQPTQSDYSDCRAALDDVCELEAVLHPGLEEIENYQKLLELQKDLIGVEHLVVTGRQLIRLGCLSKLSGKGLQQRMFFLVRFQ</sequence>
<dbReference type="PROSITE" id="PS50010">
    <property type="entry name" value="DH_2"/>
    <property type="match status" value="1"/>
</dbReference>
<dbReference type="STRING" id="84645.A0A498LGR4"/>
<dbReference type="Pfam" id="PF00621">
    <property type="entry name" value="RhoGEF"/>
    <property type="match status" value="1"/>
</dbReference>
<dbReference type="InterPro" id="IPR035899">
    <property type="entry name" value="DBL_dom_sf"/>
</dbReference>
<dbReference type="InterPro" id="IPR000219">
    <property type="entry name" value="DH_dom"/>
</dbReference>
<dbReference type="AlphaFoldDB" id="A0A498LGR4"/>
<dbReference type="GO" id="GO:0005085">
    <property type="term" value="F:guanyl-nucleotide exchange factor activity"/>
    <property type="evidence" value="ECO:0007669"/>
    <property type="project" value="InterPro"/>
</dbReference>
<dbReference type="SMART" id="SM00325">
    <property type="entry name" value="RhoGEF"/>
    <property type="match status" value="1"/>
</dbReference>
<gene>
    <name evidence="2" type="ORF">ROHU_032502</name>
</gene>
<organism evidence="2 3">
    <name type="scientific">Labeo rohita</name>
    <name type="common">Indian major carp</name>
    <name type="synonym">Cyprinus rohita</name>
    <dbReference type="NCBI Taxonomy" id="84645"/>
    <lineage>
        <taxon>Eukaryota</taxon>
        <taxon>Metazoa</taxon>
        <taxon>Chordata</taxon>
        <taxon>Craniata</taxon>
        <taxon>Vertebrata</taxon>
        <taxon>Euteleostomi</taxon>
        <taxon>Actinopterygii</taxon>
        <taxon>Neopterygii</taxon>
        <taxon>Teleostei</taxon>
        <taxon>Ostariophysi</taxon>
        <taxon>Cypriniformes</taxon>
        <taxon>Cyprinidae</taxon>
        <taxon>Labeoninae</taxon>
        <taxon>Labeonini</taxon>
        <taxon>Labeo</taxon>
    </lineage>
</organism>
<protein>
    <submittedName>
        <fullName evidence="2">Pleckstrin domain-containing 1-like protein</fullName>
    </submittedName>
</protein>